<keyword evidence="4" id="KW-1185">Reference proteome</keyword>
<feature type="domain" description="DUF218" evidence="2">
    <location>
        <begin position="82"/>
        <end position="242"/>
    </location>
</feature>
<dbReference type="Gene3D" id="3.40.50.620">
    <property type="entry name" value="HUPs"/>
    <property type="match status" value="1"/>
</dbReference>
<dbReference type="Proteomes" id="UP001168552">
    <property type="component" value="Unassembled WGS sequence"/>
</dbReference>
<protein>
    <submittedName>
        <fullName evidence="3">ElyC/SanA/YdcF family protein</fullName>
    </submittedName>
</protein>
<dbReference type="PANTHER" id="PTHR30336:SF4">
    <property type="entry name" value="ENVELOPE BIOGENESIS FACTOR ELYC"/>
    <property type="match status" value="1"/>
</dbReference>
<evidence type="ECO:0000259" key="2">
    <source>
        <dbReference type="Pfam" id="PF02698"/>
    </source>
</evidence>
<keyword evidence="1" id="KW-0812">Transmembrane</keyword>
<comment type="caution">
    <text evidence="3">The sequence shown here is derived from an EMBL/GenBank/DDBJ whole genome shotgun (WGS) entry which is preliminary data.</text>
</comment>
<dbReference type="EMBL" id="JAUHJS010000007">
    <property type="protein sequence ID" value="MDN4166632.1"/>
    <property type="molecule type" value="Genomic_DNA"/>
</dbReference>
<evidence type="ECO:0000313" key="3">
    <source>
        <dbReference type="EMBL" id="MDN4166632.1"/>
    </source>
</evidence>
<dbReference type="InterPro" id="IPR051599">
    <property type="entry name" value="Cell_Envelope_Assoc"/>
</dbReference>
<dbReference type="CDD" id="cd06259">
    <property type="entry name" value="YdcF-like"/>
    <property type="match status" value="1"/>
</dbReference>
<gene>
    <name evidence="3" type="ORF">QWY31_14070</name>
</gene>
<keyword evidence="1" id="KW-1133">Transmembrane helix</keyword>
<dbReference type="InterPro" id="IPR003848">
    <property type="entry name" value="DUF218"/>
</dbReference>
<evidence type="ECO:0000313" key="4">
    <source>
        <dbReference type="Proteomes" id="UP001168552"/>
    </source>
</evidence>
<organism evidence="3 4">
    <name type="scientific">Shiella aurantiaca</name>
    <dbReference type="NCBI Taxonomy" id="3058365"/>
    <lineage>
        <taxon>Bacteria</taxon>
        <taxon>Pseudomonadati</taxon>
        <taxon>Bacteroidota</taxon>
        <taxon>Cytophagia</taxon>
        <taxon>Cytophagales</taxon>
        <taxon>Shiellaceae</taxon>
        <taxon>Shiella</taxon>
    </lineage>
</organism>
<proteinExistence type="predicted"/>
<evidence type="ECO:0000256" key="1">
    <source>
        <dbReference type="SAM" id="Phobius"/>
    </source>
</evidence>
<feature type="transmembrane region" description="Helical" evidence="1">
    <location>
        <begin position="6"/>
        <end position="26"/>
    </location>
</feature>
<name>A0ABT8F816_9BACT</name>
<keyword evidence="1" id="KW-0472">Membrane</keyword>
<sequence length="255" mass="29031">MLRTLAYFLINPVFFGLLLLLGYFLLRYRKKKRAAKVLMLLTIAWVILVYVSPFPLYGLYTLERQYPSFDARLSPEAEIHLLVLGGGSSFNPHKPWQDLLSLTAKGRLMEALRLKKKFPQAKLVLSGFSASGRTSIAEIMAFTALDLGISPADTLLSSKAGNTEEEARYYAERFGQSAQVVLITDASHMPRAMEAFRQWGLAPIPAPTNARIYLDPIRPPFHWKPSLEKVQIMETVCKEYPGLWVMQIKHRYKPR</sequence>
<dbReference type="PANTHER" id="PTHR30336">
    <property type="entry name" value="INNER MEMBRANE PROTEIN, PROBABLE PERMEASE"/>
    <property type="match status" value="1"/>
</dbReference>
<accession>A0ABT8F816</accession>
<dbReference type="InterPro" id="IPR014729">
    <property type="entry name" value="Rossmann-like_a/b/a_fold"/>
</dbReference>
<feature type="transmembrane region" description="Helical" evidence="1">
    <location>
        <begin position="38"/>
        <end position="60"/>
    </location>
</feature>
<dbReference type="Pfam" id="PF02698">
    <property type="entry name" value="DUF218"/>
    <property type="match status" value="1"/>
</dbReference>
<reference evidence="3" key="1">
    <citation type="submission" date="2023-06" db="EMBL/GenBank/DDBJ databases">
        <title>Cytophagales bacterium Strain LB-30, isolated from soil.</title>
        <authorList>
            <person name="Liu B."/>
        </authorList>
    </citation>
    <scope>NUCLEOTIDE SEQUENCE</scope>
    <source>
        <strain evidence="3">LB-30</strain>
    </source>
</reference>
<dbReference type="RefSeq" id="WP_320005170.1">
    <property type="nucleotide sequence ID" value="NZ_JAUHJS010000007.1"/>
</dbReference>